<feature type="transmembrane region" description="Helical" evidence="8">
    <location>
        <begin position="274"/>
        <end position="294"/>
    </location>
</feature>
<keyword evidence="12" id="KW-1185">Reference proteome</keyword>
<reference evidence="11 12" key="1">
    <citation type="submission" date="2014-07" db="EMBL/GenBank/DDBJ databases">
        <title>Methanogenic archaea and the global carbon cycle.</title>
        <authorList>
            <person name="Henriksen J.R."/>
            <person name="Luke J."/>
            <person name="Reinhart S."/>
            <person name="Benedict M.N."/>
            <person name="Youngblut N.D."/>
            <person name="Metcalf M.E."/>
            <person name="Whitaker R.J."/>
            <person name="Metcalf W.W."/>
        </authorList>
    </citation>
    <scope>NUCLEOTIDE SEQUENCE [LARGE SCALE GENOMIC DNA]</scope>
    <source>
        <strain evidence="11 12">Z-761</strain>
    </source>
</reference>
<feature type="transmembrane region" description="Helical" evidence="8">
    <location>
        <begin position="317"/>
        <end position="338"/>
    </location>
</feature>
<evidence type="ECO:0000256" key="1">
    <source>
        <dbReference type="ARBA" id="ARBA00004141"/>
    </source>
</evidence>
<dbReference type="InterPro" id="IPR007267">
    <property type="entry name" value="GtrA_DPMS_TM"/>
</dbReference>
<keyword evidence="4 11" id="KW-0808">Transferase</keyword>
<evidence type="ECO:0000256" key="5">
    <source>
        <dbReference type="ARBA" id="ARBA00022692"/>
    </source>
</evidence>
<evidence type="ECO:0000256" key="4">
    <source>
        <dbReference type="ARBA" id="ARBA00022679"/>
    </source>
</evidence>
<proteinExistence type="inferred from homology"/>
<feature type="domain" description="Glycosyltransferase 2-like" evidence="9">
    <location>
        <begin position="8"/>
        <end position="171"/>
    </location>
</feature>
<dbReference type="HOGENOM" id="CLU_039727_0_0_2"/>
<dbReference type="PANTHER" id="PTHR43398">
    <property type="entry name" value="DOLICHOL-PHOSPHATE MANNOSYLTRANSFERASE SUBUNIT 1"/>
    <property type="match status" value="1"/>
</dbReference>
<dbReference type="EC" id="2.4.1.83" evidence="11"/>
<evidence type="ECO:0000256" key="8">
    <source>
        <dbReference type="SAM" id="Phobius"/>
    </source>
</evidence>
<dbReference type="CDD" id="cd06442">
    <property type="entry name" value="DPM1_like"/>
    <property type="match status" value="1"/>
</dbReference>
<sequence length="438" mass="49971">MDAQYEITVIIPTFNEEANIADIIEAVNSTLSANNIRGGILVVDDESRDKTIEIVQNLTLKYNNLKIIVRHEDHGLSQSVIEGFKQANSDIFIVIDADFSHPPMLIPLFYGEIKKGADVVIGSRYIHGGKIQQWPLKRRVLSLGATGLGRILFPEITDPVSGFFALRKEVISGVQLHPRGYKILMEVLGKGQWKSIVEIPFTFTDRHNGESKLTFCIISDYAKQILSLAEYSLTSRNNQIWNEWKKMAKFGFVGFSGVLVNVGFLYLFTEYLGLYYITASVVAIEIAILNNFFLNDYWTFDLKDEVNSFTQNRLKRFFSFQCVSIIGLIINIGILYTLTDFFGIYYLVSNLIGILIVFFWNYLVNRHTTWKLKTYSNYSASKSMFVDTDSKQGMFVDIDSKQGMFVDIDSKQGMFVDTDSKQGMFADIDFNENDKFNK</sequence>
<evidence type="ECO:0000256" key="7">
    <source>
        <dbReference type="ARBA" id="ARBA00023136"/>
    </source>
</evidence>
<keyword evidence="6 8" id="KW-1133">Transmembrane helix</keyword>
<organism evidence="11 12">
    <name type="scientific">Methanosarcina vacuolata Z-761</name>
    <dbReference type="NCBI Taxonomy" id="1434123"/>
    <lineage>
        <taxon>Archaea</taxon>
        <taxon>Methanobacteriati</taxon>
        <taxon>Methanobacteriota</taxon>
        <taxon>Stenosarchaea group</taxon>
        <taxon>Methanomicrobia</taxon>
        <taxon>Methanosarcinales</taxon>
        <taxon>Methanosarcinaceae</taxon>
        <taxon>Methanosarcina</taxon>
    </lineage>
</organism>
<dbReference type="GO" id="GO:0000271">
    <property type="term" value="P:polysaccharide biosynthetic process"/>
    <property type="evidence" value="ECO:0007669"/>
    <property type="project" value="InterPro"/>
</dbReference>
<dbReference type="GO" id="GO:0035269">
    <property type="term" value="P:protein O-linked glycosylation via mannose"/>
    <property type="evidence" value="ECO:0007669"/>
    <property type="project" value="TreeGrafter"/>
</dbReference>
<dbReference type="STRING" id="1434123.MSVAZ_1468"/>
<keyword evidence="7 8" id="KW-0472">Membrane</keyword>
<evidence type="ECO:0000313" key="11">
    <source>
        <dbReference type="EMBL" id="AKB43737.1"/>
    </source>
</evidence>
<dbReference type="Gene3D" id="3.90.550.10">
    <property type="entry name" value="Spore Coat Polysaccharide Biosynthesis Protein SpsA, Chain A"/>
    <property type="match status" value="1"/>
</dbReference>
<feature type="transmembrane region" description="Helical" evidence="8">
    <location>
        <begin position="344"/>
        <end position="364"/>
    </location>
</feature>
<dbReference type="SUPFAM" id="SSF53448">
    <property type="entry name" value="Nucleotide-diphospho-sugar transferases"/>
    <property type="match status" value="1"/>
</dbReference>
<dbReference type="Proteomes" id="UP000033096">
    <property type="component" value="Chromosome"/>
</dbReference>
<dbReference type="InterPro" id="IPR039528">
    <property type="entry name" value="DPM1-like"/>
</dbReference>
<evidence type="ECO:0000259" key="9">
    <source>
        <dbReference type="Pfam" id="PF00535"/>
    </source>
</evidence>
<dbReference type="RefSeq" id="WP_084626097.1">
    <property type="nucleotide sequence ID" value="NZ_CP009520.1"/>
</dbReference>
<dbReference type="AlphaFoldDB" id="A0A0E3Q531"/>
<dbReference type="PATRIC" id="fig|1434123.4.peg.1751"/>
<protein>
    <submittedName>
        <fullName evidence="11">Glycosyltransferase AglE</fullName>
        <ecNumber evidence="11">2.4.1.83</ecNumber>
    </submittedName>
</protein>
<comment type="subcellular location">
    <subcellularLocation>
        <location evidence="1">Membrane</location>
        <topology evidence="1">Multi-pass membrane protein</topology>
    </subcellularLocation>
</comment>
<dbReference type="PANTHER" id="PTHR43398:SF1">
    <property type="entry name" value="DOLICHOL-PHOSPHATE MANNOSYLTRANSFERASE SUBUNIT 1"/>
    <property type="match status" value="1"/>
</dbReference>
<comment type="similarity">
    <text evidence="2">Belongs to the glycosyltransferase 2 family.</text>
</comment>
<dbReference type="GO" id="GO:0016020">
    <property type="term" value="C:membrane"/>
    <property type="evidence" value="ECO:0007669"/>
    <property type="project" value="UniProtKB-SubCell"/>
</dbReference>
<evidence type="ECO:0000313" key="12">
    <source>
        <dbReference type="Proteomes" id="UP000033096"/>
    </source>
</evidence>
<dbReference type="InterPro" id="IPR001173">
    <property type="entry name" value="Glyco_trans_2-like"/>
</dbReference>
<dbReference type="InterPro" id="IPR029044">
    <property type="entry name" value="Nucleotide-diphossugar_trans"/>
</dbReference>
<evidence type="ECO:0000256" key="3">
    <source>
        <dbReference type="ARBA" id="ARBA00022676"/>
    </source>
</evidence>
<dbReference type="GeneID" id="24809894"/>
<gene>
    <name evidence="11" type="ORF">MSVAZ_1468</name>
</gene>
<dbReference type="Pfam" id="PF00535">
    <property type="entry name" value="Glycos_transf_2"/>
    <property type="match status" value="1"/>
</dbReference>
<keyword evidence="3 11" id="KW-0328">Glycosyltransferase</keyword>
<dbReference type="EMBL" id="CP009520">
    <property type="protein sequence ID" value="AKB43737.1"/>
    <property type="molecule type" value="Genomic_DNA"/>
</dbReference>
<dbReference type="GO" id="GO:0006506">
    <property type="term" value="P:GPI anchor biosynthetic process"/>
    <property type="evidence" value="ECO:0007669"/>
    <property type="project" value="TreeGrafter"/>
</dbReference>
<dbReference type="KEGG" id="mvc:MSVAZ_1468"/>
<dbReference type="GO" id="GO:0004582">
    <property type="term" value="F:dolichyl-phosphate beta-D-mannosyltransferase activity"/>
    <property type="evidence" value="ECO:0007669"/>
    <property type="project" value="UniProtKB-EC"/>
</dbReference>
<dbReference type="Pfam" id="PF04138">
    <property type="entry name" value="GtrA_DPMS_TM"/>
    <property type="match status" value="1"/>
</dbReference>
<evidence type="ECO:0000256" key="6">
    <source>
        <dbReference type="ARBA" id="ARBA00022989"/>
    </source>
</evidence>
<keyword evidence="5 8" id="KW-0812">Transmembrane</keyword>
<dbReference type="GO" id="GO:0006488">
    <property type="term" value="P:dolichol-linked oligosaccharide biosynthetic process"/>
    <property type="evidence" value="ECO:0007669"/>
    <property type="project" value="TreeGrafter"/>
</dbReference>
<feature type="domain" description="GtrA/DPMS transmembrane" evidence="10">
    <location>
        <begin position="249"/>
        <end position="370"/>
    </location>
</feature>
<evidence type="ECO:0000256" key="2">
    <source>
        <dbReference type="ARBA" id="ARBA00006739"/>
    </source>
</evidence>
<evidence type="ECO:0000259" key="10">
    <source>
        <dbReference type="Pfam" id="PF04138"/>
    </source>
</evidence>
<name>A0A0E3Q531_9EURY</name>
<accession>A0A0E3Q531</accession>
<feature type="transmembrane region" description="Helical" evidence="8">
    <location>
        <begin position="250"/>
        <end position="268"/>
    </location>
</feature>